<dbReference type="Pfam" id="PF13302">
    <property type="entry name" value="Acetyltransf_3"/>
    <property type="match status" value="1"/>
</dbReference>
<organism evidence="2 3">
    <name type="scientific">Alcaligenes faecalis</name>
    <dbReference type="NCBI Taxonomy" id="511"/>
    <lineage>
        <taxon>Bacteria</taxon>
        <taxon>Pseudomonadati</taxon>
        <taxon>Pseudomonadota</taxon>
        <taxon>Betaproteobacteria</taxon>
        <taxon>Burkholderiales</taxon>
        <taxon>Alcaligenaceae</taxon>
        <taxon>Alcaligenes</taxon>
    </lineage>
</organism>
<keyword evidence="2" id="KW-0808">Transferase</keyword>
<gene>
    <name evidence="2" type="ORF">DF183_01045</name>
</gene>
<dbReference type="AlphaFoldDB" id="A0A2U2BMX6"/>
<sequence>MQTSAFSQPLAPLTLEGWDVRLEPLQLAHVELLEAAAADGELWNVRVTSVPAPGQTQDYVQKALDGLEQGHMLPFLVRDLRTGRAVGTTRYHDIVTPLARLEIGYTWYARSAQRSHVNTATKLLLLQHAFDTLGAAVVGWRTDHLNFKSQQAITRLGARFDGRVRHHAIRRDGTIRDTMFYSLMAGEWPDTRAHLLDKLRQHGHVA</sequence>
<reference evidence="2 3" key="2">
    <citation type="submission" date="2018-05" db="EMBL/GenBank/DDBJ databases">
        <authorList>
            <person name="Lanie J.A."/>
            <person name="Ng W.-L."/>
            <person name="Kazmierczak K.M."/>
            <person name="Andrzejewski T.M."/>
            <person name="Davidsen T.M."/>
            <person name="Wayne K.J."/>
            <person name="Tettelin H."/>
            <person name="Glass J.I."/>
            <person name="Rusch D."/>
            <person name="Podicherti R."/>
            <person name="Tsui H.-C.T."/>
            <person name="Winkler M.E."/>
        </authorList>
    </citation>
    <scope>NUCLEOTIDE SEQUENCE [LARGE SCALE GENOMIC DNA]</scope>
    <source>
        <strain evidence="2 3">YBY</strain>
    </source>
</reference>
<name>A0A2U2BMX6_ALCFA</name>
<evidence type="ECO:0000259" key="1">
    <source>
        <dbReference type="Pfam" id="PF13302"/>
    </source>
</evidence>
<dbReference type="Proteomes" id="UP000245216">
    <property type="component" value="Unassembled WGS sequence"/>
</dbReference>
<dbReference type="STRING" id="511.UZ73_03835"/>
<dbReference type="PANTHER" id="PTHR43610:SF1">
    <property type="entry name" value="N-ACETYLTRANSFERASE DOMAIN-CONTAINING PROTEIN"/>
    <property type="match status" value="1"/>
</dbReference>
<evidence type="ECO:0000313" key="3">
    <source>
        <dbReference type="Proteomes" id="UP000245216"/>
    </source>
</evidence>
<dbReference type="RefSeq" id="WP_109088221.1">
    <property type="nucleotide sequence ID" value="NZ_CAXOJJ010000018.1"/>
</dbReference>
<dbReference type="GO" id="GO:0016747">
    <property type="term" value="F:acyltransferase activity, transferring groups other than amino-acyl groups"/>
    <property type="evidence" value="ECO:0007669"/>
    <property type="project" value="InterPro"/>
</dbReference>
<dbReference type="EMBL" id="QEXO01000001">
    <property type="protein sequence ID" value="PWE15352.1"/>
    <property type="molecule type" value="Genomic_DNA"/>
</dbReference>
<dbReference type="Gene3D" id="3.40.630.30">
    <property type="match status" value="1"/>
</dbReference>
<evidence type="ECO:0000313" key="2">
    <source>
        <dbReference type="EMBL" id="PWE15352.1"/>
    </source>
</evidence>
<reference evidence="2 3" key="1">
    <citation type="submission" date="2018-05" db="EMBL/GenBank/DDBJ databases">
        <title>Genome Sequence of an Efficient Indole-Degrading Bacterium, Alcaligenes sp.YBY.</title>
        <authorList>
            <person name="Yang B."/>
        </authorList>
    </citation>
    <scope>NUCLEOTIDE SEQUENCE [LARGE SCALE GENOMIC DNA]</scope>
    <source>
        <strain evidence="2 3">YBY</strain>
    </source>
</reference>
<dbReference type="SUPFAM" id="SSF55729">
    <property type="entry name" value="Acyl-CoA N-acyltransferases (Nat)"/>
    <property type="match status" value="1"/>
</dbReference>
<proteinExistence type="predicted"/>
<protein>
    <submittedName>
        <fullName evidence="2">GNAT family N-acetyltransferase</fullName>
    </submittedName>
</protein>
<dbReference type="InterPro" id="IPR000182">
    <property type="entry name" value="GNAT_dom"/>
</dbReference>
<comment type="caution">
    <text evidence="2">The sequence shown here is derived from an EMBL/GenBank/DDBJ whole genome shotgun (WGS) entry which is preliminary data.</text>
</comment>
<feature type="domain" description="N-acetyltransferase" evidence="1">
    <location>
        <begin position="20"/>
        <end position="159"/>
    </location>
</feature>
<accession>A0A2U2BMX6</accession>
<dbReference type="InterPro" id="IPR016181">
    <property type="entry name" value="Acyl_CoA_acyltransferase"/>
</dbReference>
<dbReference type="PANTHER" id="PTHR43610">
    <property type="entry name" value="BLL6696 PROTEIN"/>
    <property type="match status" value="1"/>
</dbReference>